<dbReference type="Proteomes" id="UP001324115">
    <property type="component" value="Unassembled WGS sequence"/>
</dbReference>
<evidence type="ECO:0000313" key="4">
    <source>
        <dbReference type="EMBL" id="KAK4589722.1"/>
    </source>
</evidence>
<evidence type="ECO:0000256" key="1">
    <source>
        <dbReference type="ARBA" id="ARBA00008668"/>
    </source>
</evidence>
<dbReference type="InterPro" id="IPR036514">
    <property type="entry name" value="SGNH_hydro_sf"/>
</dbReference>
<accession>A0AAN7IX10</accession>
<reference evidence="4 5" key="1">
    <citation type="journal article" date="2023" name="G3 (Bethesda)">
        <title>A haplotype-resolved chromosome-scale genome for Quercus rubra L. provides insights into the genetics of adaptive traits for red oak species.</title>
        <authorList>
            <person name="Kapoor B."/>
            <person name="Jenkins J."/>
            <person name="Schmutz J."/>
            <person name="Zhebentyayeva T."/>
            <person name="Kuelheim C."/>
            <person name="Coggeshall M."/>
            <person name="Heim C."/>
            <person name="Lasky J.R."/>
            <person name="Leites L."/>
            <person name="Islam-Faridi N."/>
            <person name="Romero-Severson J."/>
            <person name="DeLeo V.L."/>
            <person name="Lucas S.M."/>
            <person name="Lazic D."/>
            <person name="Gailing O."/>
            <person name="Carlson J."/>
            <person name="Staton M."/>
        </authorList>
    </citation>
    <scope>NUCLEOTIDE SEQUENCE [LARGE SCALE GENOMIC DNA]</scope>
    <source>
        <strain evidence="4">Pseudo-F2</strain>
    </source>
</reference>
<evidence type="ECO:0000256" key="2">
    <source>
        <dbReference type="ARBA" id="ARBA00022801"/>
    </source>
</evidence>
<dbReference type="CDD" id="cd01838">
    <property type="entry name" value="Isoamyl_acetate_hydrolase_like"/>
    <property type="match status" value="1"/>
</dbReference>
<dbReference type="PANTHER" id="PTHR14209">
    <property type="entry name" value="ISOAMYL ACETATE-HYDROLYZING ESTERASE 1"/>
    <property type="match status" value="1"/>
</dbReference>
<proteinExistence type="inferred from homology"/>
<comment type="similarity">
    <text evidence="1">Belongs to the 'GDSL' lipolytic enzyme family.</text>
</comment>
<dbReference type="GO" id="GO:0016788">
    <property type="term" value="F:hydrolase activity, acting on ester bonds"/>
    <property type="evidence" value="ECO:0007669"/>
    <property type="project" value="InterPro"/>
</dbReference>
<evidence type="ECO:0000313" key="5">
    <source>
        <dbReference type="Proteomes" id="UP001324115"/>
    </source>
</evidence>
<dbReference type="FunFam" id="3.40.50.1110:FF:000002">
    <property type="entry name" value="isoamyl acetate-hydrolyzing esterase 1 homolog"/>
    <property type="match status" value="1"/>
</dbReference>
<dbReference type="InterPro" id="IPR001087">
    <property type="entry name" value="GDSL"/>
</dbReference>
<organism evidence="4 5">
    <name type="scientific">Quercus rubra</name>
    <name type="common">Northern red oak</name>
    <name type="synonym">Quercus borealis</name>
    <dbReference type="NCBI Taxonomy" id="3512"/>
    <lineage>
        <taxon>Eukaryota</taxon>
        <taxon>Viridiplantae</taxon>
        <taxon>Streptophyta</taxon>
        <taxon>Embryophyta</taxon>
        <taxon>Tracheophyta</taxon>
        <taxon>Spermatophyta</taxon>
        <taxon>Magnoliopsida</taxon>
        <taxon>eudicotyledons</taxon>
        <taxon>Gunneridae</taxon>
        <taxon>Pentapetalae</taxon>
        <taxon>rosids</taxon>
        <taxon>fabids</taxon>
        <taxon>Fagales</taxon>
        <taxon>Fagaceae</taxon>
        <taxon>Quercus</taxon>
    </lineage>
</organism>
<evidence type="ECO:0000256" key="3">
    <source>
        <dbReference type="ARBA" id="ARBA00022963"/>
    </source>
</evidence>
<name>A0AAN7IX10_QUERU</name>
<keyword evidence="3" id="KW-0442">Lipid degradation</keyword>
<keyword evidence="3" id="KW-0443">Lipid metabolism</keyword>
<keyword evidence="2" id="KW-0378">Hydrolase</keyword>
<dbReference type="InterPro" id="IPR045136">
    <property type="entry name" value="Iah1-like"/>
</dbReference>
<protein>
    <recommendedName>
        <fullName evidence="6">SGNH hydrolase-type esterase domain-containing protein</fullName>
    </recommendedName>
</protein>
<dbReference type="SUPFAM" id="SSF52266">
    <property type="entry name" value="SGNH hydrolase"/>
    <property type="match status" value="1"/>
</dbReference>
<evidence type="ECO:0008006" key="6">
    <source>
        <dbReference type="Google" id="ProtNLM"/>
    </source>
</evidence>
<dbReference type="Gene3D" id="3.40.50.1110">
    <property type="entry name" value="SGNH hydrolase"/>
    <property type="match status" value="1"/>
</dbReference>
<dbReference type="PANTHER" id="PTHR14209:SF19">
    <property type="entry name" value="ISOAMYL ACETATE-HYDROLYZING ESTERASE 1 HOMOLOG"/>
    <property type="match status" value="1"/>
</dbReference>
<dbReference type="AlphaFoldDB" id="A0AAN7IX10"/>
<keyword evidence="5" id="KW-1185">Reference proteome</keyword>
<gene>
    <name evidence="4" type="ORF">RGQ29_020336</name>
</gene>
<dbReference type="Pfam" id="PF00657">
    <property type="entry name" value="Lipase_GDSL"/>
    <property type="match status" value="1"/>
</dbReference>
<dbReference type="EMBL" id="JAXUIC010000005">
    <property type="protein sequence ID" value="KAK4589722.1"/>
    <property type="molecule type" value="Genomic_DNA"/>
</dbReference>
<comment type="caution">
    <text evidence="4">The sequence shown here is derived from an EMBL/GenBank/DDBJ whole genome shotgun (WGS) entry which is preliminary data.</text>
</comment>
<sequence length="237" mass="26700">MRPKIYLFGDSITEFSFDEGGWGASLANHFARTVDVVLRGYGGYNTRWALQVLEKVFPRVEGGGEPLAVTVFFGANDACLPDRYAAFQHVPLHEYKHNLHSIVSFLKKQWPKTQILLITPPPIGENGRLRNPYSENPVTQPERTNEAAGAYAKACVAVAEECGIPVLDLWTKMQQFPDWENAYLRDGLHLTPSGNRLVFEELVVKLRDEGLSPENLPVDLPLFTEIDVDDPLKFFNK</sequence>
<dbReference type="GO" id="GO:0016042">
    <property type="term" value="P:lipid catabolic process"/>
    <property type="evidence" value="ECO:0007669"/>
    <property type="project" value="UniProtKB-KW"/>
</dbReference>